<dbReference type="EMBL" id="CAEZVB010000065">
    <property type="protein sequence ID" value="CAB4626170.1"/>
    <property type="molecule type" value="Genomic_DNA"/>
</dbReference>
<evidence type="ECO:0000313" key="9">
    <source>
        <dbReference type="EMBL" id="CAB4911867.1"/>
    </source>
</evidence>
<comment type="subcellular location">
    <subcellularLocation>
        <location evidence="1">Cell membrane</location>
        <topology evidence="1">Multi-pass membrane protein</topology>
    </subcellularLocation>
</comment>
<feature type="transmembrane region" description="Helical" evidence="6">
    <location>
        <begin position="179"/>
        <end position="197"/>
    </location>
</feature>
<dbReference type="PANTHER" id="PTHR30086:SF20">
    <property type="entry name" value="ARGININE EXPORTER PROTEIN ARGO-RELATED"/>
    <property type="match status" value="1"/>
</dbReference>
<keyword evidence="4 6" id="KW-1133">Transmembrane helix</keyword>
<accession>A0A6J6INQ8</accession>
<dbReference type="GO" id="GO:0005886">
    <property type="term" value="C:plasma membrane"/>
    <property type="evidence" value="ECO:0007669"/>
    <property type="project" value="UniProtKB-SubCell"/>
</dbReference>
<evidence type="ECO:0000313" key="7">
    <source>
        <dbReference type="EMBL" id="CAB4626170.1"/>
    </source>
</evidence>
<evidence type="ECO:0000256" key="5">
    <source>
        <dbReference type="ARBA" id="ARBA00023136"/>
    </source>
</evidence>
<evidence type="ECO:0000256" key="3">
    <source>
        <dbReference type="ARBA" id="ARBA00022692"/>
    </source>
</evidence>
<feature type="transmembrane region" description="Helical" evidence="6">
    <location>
        <begin position="106"/>
        <end position="123"/>
    </location>
</feature>
<dbReference type="Pfam" id="PF01810">
    <property type="entry name" value="LysE"/>
    <property type="match status" value="1"/>
</dbReference>
<evidence type="ECO:0000313" key="8">
    <source>
        <dbReference type="EMBL" id="CAB4659573.1"/>
    </source>
</evidence>
<organism evidence="7">
    <name type="scientific">freshwater metagenome</name>
    <dbReference type="NCBI Taxonomy" id="449393"/>
    <lineage>
        <taxon>unclassified sequences</taxon>
        <taxon>metagenomes</taxon>
        <taxon>ecological metagenomes</taxon>
    </lineage>
</organism>
<evidence type="ECO:0000256" key="4">
    <source>
        <dbReference type="ARBA" id="ARBA00022989"/>
    </source>
</evidence>
<name>A0A6J6INQ8_9ZZZZ</name>
<keyword evidence="2" id="KW-1003">Cell membrane</keyword>
<feature type="transmembrane region" description="Helical" evidence="6">
    <location>
        <begin position="38"/>
        <end position="60"/>
    </location>
</feature>
<keyword evidence="5 6" id="KW-0472">Membrane</keyword>
<proteinExistence type="predicted"/>
<dbReference type="PANTHER" id="PTHR30086">
    <property type="entry name" value="ARGININE EXPORTER PROTEIN ARGO"/>
    <property type="match status" value="1"/>
</dbReference>
<dbReference type="InterPro" id="IPR001123">
    <property type="entry name" value="LeuE-type"/>
</dbReference>
<feature type="transmembrane region" description="Helical" evidence="6">
    <location>
        <begin position="143"/>
        <end position="167"/>
    </location>
</feature>
<dbReference type="EMBL" id="CAEZWR010000037">
    <property type="protein sequence ID" value="CAB4659573.1"/>
    <property type="molecule type" value="Genomic_DNA"/>
</dbReference>
<feature type="transmembrane region" description="Helical" evidence="6">
    <location>
        <begin position="66"/>
        <end position="85"/>
    </location>
</feature>
<sequence>MHAAIPGFFTGLSLIVAIGAQNAFLLRLGLARNHIFTAVAICAISDALLIALGIGGLGVIVEQSDLALEIVRWVGVTYLVIFALRSFWKARFPDTLLPSEQTTRKLSAVIAATLAFTFLNPHVYLDTVLLVGSIGNQYGPDRWWFALGAAIASATWFTSLGFGSRALAPLMSRASTWRILDTAIGIIMLLIAARLIVGDLH</sequence>
<feature type="transmembrane region" description="Helical" evidence="6">
    <location>
        <begin position="6"/>
        <end position="26"/>
    </location>
</feature>
<dbReference type="EMBL" id="CAFBMO010000052">
    <property type="protein sequence ID" value="CAB4911867.1"/>
    <property type="molecule type" value="Genomic_DNA"/>
</dbReference>
<evidence type="ECO:0000256" key="6">
    <source>
        <dbReference type="SAM" id="Phobius"/>
    </source>
</evidence>
<dbReference type="AlphaFoldDB" id="A0A6J6INQ8"/>
<keyword evidence="3 6" id="KW-0812">Transmembrane</keyword>
<reference evidence="7" key="1">
    <citation type="submission" date="2020-05" db="EMBL/GenBank/DDBJ databases">
        <authorList>
            <person name="Chiriac C."/>
            <person name="Salcher M."/>
            <person name="Ghai R."/>
            <person name="Kavagutti S V."/>
        </authorList>
    </citation>
    <scope>NUCLEOTIDE SEQUENCE</scope>
</reference>
<gene>
    <name evidence="7" type="ORF">UFOPK1908_01184</name>
    <name evidence="8" type="ORF">UFOPK2282_00445</name>
    <name evidence="9" type="ORF">UFOPK3576_01179</name>
</gene>
<evidence type="ECO:0000256" key="1">
    <source>
        <dbReference type="ARBA" id="ARBA00004651"/>
    </source>
</evidence>
<protein>
    <submittedName>
        <fullName evidence="7">Unannotated protein</fullName>
    </submittedName>
</protein>
<dbReference type="GO" id="GO:0015171">
    <property type="term" value="F:amino acid transmembrane transporter activity"/>
    <property type="evidence" value="ECO:0007669"/>
    <property type="project" value="TreeGrafter"/>
</dbReference>
<evidence type="ECO:0000256" key="2">
    <source>
        <dbReference type="ARBA" id="ARBA00022475"/>
    </source>
</evidence>